<feature type="non-terminal residue" evidence="2">
    <location>
        <position position="94"/>
    </location>
</feature>
<comment type="caution">
    <text evidence="2">The sequence shown here is derived from an EMBL/GenBank/DDBJ whole genome shotgun (WGS) entry which is preliminary data.</text>
</comment>
<feature type="non-terminal residue" evidence="2">
    <location>
        <position position="1"/>
    </location>
</feature>
<protein>
    <submittedName>
        <fullName evidence="2">Uncharacterized protein</fullName>
    </submittedName>
</protein>
<reference evidence="2" key="1">
    <citation type="submission" date="2023-03" db="EMBL/GenBank/DDBJ databases">
        <title>Massive genome expansion in bonnet fungi (Mycena s.s.) driven by repeated elements and novel gene families across ecological guilds.</title>
        <authorList>
            <consortium name="Lawrence Berkeley National Laboratory"/>
            <person name="Harder C.B."/>
            <person name="Miyauchi S."/>
            <person name="Viragh M."/>
            <person name="Kuo A."/>
            <person name="Thoen E."/>
            <person name="Andreopoulos B."/>
            <person name="Lu D."/>
            <person name="Skrede I."/>
            <person name="Drula E."/>
            <person name="Henrissat B."/>
            <person name="Morin E."/>
            <person name="Kohler A."/>
            <person name="Barry K."/>
            <person name="LaButti K."/>
            <person name="Morin E."/>
            <person name="Salamov A."/>
            <person name="Lipzen A."/>
            <person name="Mereny Z."/>
            <person name="Hegedus B."/>
            <person name="Baldrian P."/>
            <person name="Stursova M."/>
            <person name="Weitz H."/>
            <person name="Taylor A."/>
            <person name="Grigoriev I.V."/>
            <person name="Nagy L.G."/>
            <person name="Martin F."/>
            <person name="Kauserud H."/>
        </authorList>
    </citation>
    <scope>NUCLEOTIDE SEQUENCE</scope>
    <source>
        <strain evidence="2">9144</strain>
    </source>
</reference>
<feature type="region of interest" description="Disordered" evidence="1">
    <location>
        <begin position="63"/>
        <end position="94"/>
    </location>
</feature>
<dbReference type="Proteomes" id="UP001219525">
    <property type="component" value="Unassembled WGS sequence"/>
</dbReference>
<proteinExistence type="predicted"/>
<keyword evidence="3" id="KW-1185">Reference proteome</keyword>
<evidence type="ECO:0000313" key="2">
    <source>
        <dbReference type="EMBL" id="KAJ7198080.1"/>
    </source>
</evidence>
<gene>
    <name evidence="2" type="ORF">GGX14DRAFT_316491</name>
</gene>
<dbReference type="EMBL" id="JARJCW010000074">
    <property type="protein sequence ID" value="KAJ7198080.1"/>
    <property type="molecule type" value="Genomic_DNA"/>
</dbReference>
<evidence type="ECO:0000256" key="1">
    <source>
        <dbReference type="SAM" id="MobiDB-lite"/>
    </source>
</evidence>
<evidence type="ECO:0000313" key="3">
    <source>
        <dbReference type="Proteomes" id="UP001219525"/>
    </source>
</evidence>
<accession>A0AAD6UZE1</accession>
<name>A0AAD6UZE1_9AGAR</name>
<dbReference type="AlphaFoldDB" id="A0AAD6UZE1"/>
<sequence length="94" mass="10145">HTPRTHSPLMSLGCAQNADGSLKDAADIVWHNDVDSVHPISSPVASTSVPGTHPFFDKANRFERVAGPRGGSPPRRSARTHLPSKRMVDPNNVE</sequence>
<organism evidence="2 3">
    <name type="scientific">Mycena pura</name>
    <dbReference type="NCBI Taxonomy" id="153505"/>
    <lineage>
        <taxon>Eukaryota</taxon>
        <taxon>Fungi</taxon>
        <taxon>Dikarya</taxon>
        <taxon>Basidiomycota</taxon>
        <taxon>Agaricomycotina</taxon>
        <taxon>Agaricomycetes</taxon>
        <taxon>Agaricomycetidae</taxon>
        <taxon>Agaricales</taxon>
        <taxon>Marasmiineae</taxon>
        <taxon>Mycenaceae</taxon>
        <taxon>Mycena</taxon>
    </lineage>
</organism>